<dbReference type="Gene3D" id="3.40.50.1820">
    <property type="entry name" value="alpha/beta hydrolase"/>
    <property type="match status" value="1"/>
</dbReference>
<keyword evidence="3" id="KW-0597">Phosphoprotein</keyword>
<gene>
    <name evidence="6" type="ORF">Sfulv_59510</name>
</gene>
<evidence type="ECO:0000256" key="4">
    <source>
        <dbReference type="SAM" id="MobiDB-lite"/>
    </source>
</evidence>
<feature type="compositionally biased region" description="Low complexity" evidence="4">
    <location>
        <begin position="226"/>
        <end position="236"/>
    </location>
</feature>
<proteinExistence type="predicted"/>
<dbReference type="InterPro" id="IPR045851">
    <property type="entry name" value="AMP-bd_C_sf"/>
</dbReference>
<feature type="region of interest" description="Disordered" evidence="4">
    <location>
        <begin position="52"/>
        <end position="83"/>
    </location>
</feature>
<dbReference type="GO" id="GO:0044550">
    <property type="term" value="P:secondary metabolite biosynthetic process"/>
    <property type="evidence" value="ECO:0007669"/>
    <property type="project" value="TreeGrafter"/>
</dbReference>
<dbReference type="PROSITE" id="PS50075">
    <property type="entry name" value="CARRIER"/>
    <property type="match status" value="1"/>
</dbReference>
<sequence>MRRLLEGPADGVDPDDLYDAAAAAGRTAWVTWSAEGPPDTVDLVLAPADGNAAAPVAPPAELWPGEPDADRPETNDPSAASHHRELAAALRSHLAERLPDYMVPSAVVILDALPLTANGKVDRTALPDPDPAGTAGSRPPRTPREKLLCTLFADLLGLGRVGVQDSFFGLGGDSVLSVRLVSRAREHGLPLTTRDVFEHHTAAALAAALEGREPEGEPTGGPPDPGATAPRPISADELAELEDELGADWEEMQ</sequence>
<dbReference type="Proteomes" id="UP000498980">
    <property type="component" value="Unassembled WGS sequence"/>
</dbReference>
<organism evidence="6 7">
    <name type="scientific">Streptomyces fulvorobeus</name>
    <dbReference type="NCBI Taxonomy" id="284028"/>
    <lineage>
        <taxon>Bacteria</taxon>
        <taxon>Bacillati</taxon>
        <taxon>Actinomycetota</taxon>
        <taxon>Actinomycetes</taxon>
        <taxon>Kitasatosporales</taxon>
        <taxon>Streptomycetaceae</taxon>
        <taxon>Streptomyces</taxon>
    </lineage>
</organism>
<dbReference type="InterPro" id="IPR025110">
    <property type="entry name" value="AMP-bd_C"/>
</dbReference>
<evidence type="ECO:0000259" key="5">
    <source>
        <dbReference type="PROSITE" id="PS50075"/>
    </source>
</evidence>
<evidence type="ECO:0000256" key="3">
    <source>
        <dbReference type="ARBA" id="ARBA00022553"/>
    </source>
</evidence>
<dbReference type="PANTHER" id="PTHR45527:SF1">
    <property type="entry name" value="FATTY ACID SYNTHASE"/>
    <property type="match status" value="1"/>
</dbReference>
<accession>A0A7J0CF64</accession>
<keyword evidence="7" id="KW-1185">Reference proteome</keyword>
<feature type="domain" description="Carrier" evidence="5">
    <location>
        <begin position="139"/>
        <end position="213"/>
    </location>
</feature>
<comment type="cofactor">
    <cofactor evidence="1">
        <name>pantetheine 4'-phosphate</name>
        <dbReference type="ChEBI" id="CHEBI:47942"/>
    </cofactor>
</comment>
<keyword evidence="2" id="KW-0596">Phosphopantetheine</keyword>
<dbReference type="InterPro" id="IPR036736">
    <property type="entry name" value="ACP-like_sf"/>
</dbReference>
<dbReference type="AlphaFoldDB" id="A0A7J0CF64"/>
<dbReference type="SUPFAM" id="SSF47336">
    <property type="entry name" value="ACP-like"/>
    <property type="match status" value="1"/>
</dbReference>
<dbReference type="GO" id="GO:0031177">
    <property type="term" value="F:phosphopantetheine binding"/>
    <property type="evidence" value="ECO:0007669"/>
    <property type="project" value="InterPro"/>
</dbReference>
<reference evidence="6 7" key="1">
    <citation type="submission" date="2020-05" db="EMBL/GenBank/DDBJ databases">
        <title>Whole genome shotgun sequence of Streptomyces fulvorobeus NBRC 15897.</title>
        <authorList>
            <person name="Komaki H."/>
            <person name="Tamura T."/>
        </authorList>
    </citation>
    <scope>NUCLEOTIDE SEQUENCE [LARGE SCALE GENOMIC DNA]</scope>
    <source>
        <strain evidence="6 7">NBRC 15897</strain>
    </source>
</reference>
<dbReference type="Gene3D" id="3.30.300.30">
    <property type="match status" value="1"/>
</dbReference>
<dbReference type="InterPro" id="IPR020806">
    <property type="entry name" value="PKS_PP-bd"/>
</dbReference>
<protein>
    <recommendedName>
        <fullName evidence="5">Carrier domain-containing protein</fullName>
    </recommendedName>
</protein>
<dbReference type="FunFam" id="1.10.1200.10:FF:000005">
    <property type="entry name" value="Nonribosomal peptide synthetase 1"/>
    <property type="match status" value="1"/>
</dbReference>
<dbReference type="Pfam" id="PF13193">
    <property type="entry name" value="AMP-binding_C"/>
    <property type="match status" value="1"/>
</dbReference>
<evidence type="ECO:0000256" key="2">
    <source>
        <dbReference type="ARBA" id="ARBA00022450"/>
    </source>
</evidence>
<dbReference type="PROSITE" id="PS00012">
    <property type="entry name" value="PHOSPHOPANTETHEINE"/>
    <property type="match status" value="1"/>
</dbReference>
<evidence type="ECO:0000256" key="1">
    <source>
        <dbReference type="ARBA" id="ARBA00001957"/>
    </source>
</evidence>
<dbReference type="InterPro" id="IPR006162">
    <property type="entry name" value="Ppantetheine_attach_site"/>
</dbReference>
<comment type="caution">
    <text evidence="6">The sequence shown here is derived from an EMBL/GenBank/DDBJ whole genome shotgun (WGS) entry which is preliminary data.</text>
</comment>
<dbReference type="GO" id="GO:0005829">
    <property type="term" value="C:cytosol"/>
    <property type="evidence" value="ECO:0007669"/>
    <property type="project" value="TreeGrafter"/>
</dbReference>
<dbReference type="Pfam" id="PF00550">
    <property type="entry name" value="PP-binding"/>
    <property type="match status" value="1"/>
</dbReference>
<dbReference type="GO" id="GO:0043041">
    <property type="term" value="P:amino acid activation for nonribosomal peptide biosynthetic process"/>
    <property type="evidence" value="ECO:0007669"/>
    <property type="project" value="TreeGrafter"/>
</dbReference>
<feature type="region of interest" description="Disordered" evidence="4">
    <location>
        <begin position="120"/>
        <end position="143"/>
    </location>
</feature>
<evidence type="ECO:0000313" key="7">
    <source>
        <dbReference type="Proteomes" id="UP000498980"/>
    </source>
</evidence>
<dbReference type="InterPro" id="IPR029058">
    <property type="entry name" value="AB_hydrolase_fold"/>
</dbReference>
<evidence type="ECO:0000313" key="6">
    <source>
        <dbReference type="EMBL" id="GFN01141.1"/>
    </source>
</evidence>
<dbReference type="InterPro" id="IPR009081">
    <property type="entry name" value="PP-bd_ACP"/>
</dbReference>
<dbReference type="SUPFAM" id="SSF56801">
    <property type="entry name" value="Acetyl-CoA synthetase-like"/>
    <property type="match status" value="1"/>
</dbReference>
<name>A0A7J0CF64_9ACTN</name>
<dbReference type="SMART" id="SM00823">
    <property type="entry name" value="PKS_PP"/>
    <property type="match status" value="1"/>
</dbReference>
<dbReference type="GO" id="GO:0017000">
    <property type="term" value="P:antibiotic biosynthetic process"/>
    <property type="evidence" value="ECO:0007669"/>
    <property type="project" value="UniProtKB-ARBA"/>
</dbReference>
<dbReference type="PANTHER" id="PTHR45527">
    <property type="entry name" value="NONRIBOSOMAL PEPTIDE SYNTHETASE"/>
    <property type="match status" value="1"/>
</dbReference>
<dbReference type="EMBL" id="BLWC01000001">
    <property type="protein sequence ID" value="GFN01141.1"/>
    <property type="molecule type" value="Genomic_DNA"/>
</dbReference>
<feature type="region of interest" description="Disordered" evidence="4">
    <location>
        <begin position="210"/>
        <end position="238"/>
    </location>
</feature>